<comment type="caution">
    <text evidence="2">The sequence shown here is derived from an EMBL/GenBank/DDBJ whole genome shotgun (WGS) entry which is preliminary data.</text>
</comment>
<feature type="transmembrane region" description="Helical" evidence="1">
    <location>
        <begin position="169"/>
        <end position="187"/>
    </location>
</feature>
<feature type="transmembrane region" description="Helical" evidence="1">
    <location>
        <begin position="199"/>
        <end position="215"/>
    </location>
</feature>
<protein>
    <submittedName>
        <fullName evidence="2">Zinc ribbon domain-containing protein</fullName>
    </submittedName>
</protein>
<evidence type="ECO:0000313" key="3">
    <source>
        <dbReference type="Proteomes" id="UP001177883"/>
    </source>
</evidence>
<evidence type="ECO:0000256" key="1">
    <source>
        <dbReference type="SAM" id="Phobius"/>
    </source>
</evidence>
<feature type="transmembrane region" description="Helical" evidence="1">
    <location>
        <begin position="480"/>
        <end position="498"/>
    </location>
</feature>
<proteinExistence type="predicted"/>
<gene>
    <name evidence="2" type="ORF">Q8W38_10630</name>
</gene>
<name>A0ABD5AA57_VIBSP</name>
<dbReference type="EMBL" id="JAUYVK010000008">
    <property type="protein sequence ID" value="MDP2489792.1"/>
    <property type="molecule type" value="Genomic_DNA"/>
</dbReference>
<keyword evidence="1" id="KW-0472">Membrane</keyword>
<sequence>MLCSKCESARFLSDSYCPHCGNQHQTKMTINQCRDIDSEIAKIHEKLPSAELFTGVMIDTHRYKRILKNNSNNKEVGCWWVTLDDGKSKRQLTLSSEDDFLDSLNKGDIVTVFRPTPATKTYKVLGKDSKEIVSNDDWAPAVVLHDDKGQRSSLDPIYNPTPRNISSSIFSTLLGSAILMGLFFWFIDSQRIDMTMNSFLTIGAVLWVILATLSIRKDTARFEEETKLYRTIKHYLKCMLGCQTNELQATHIKRIYQPNDCICPDCDTRIPSSSSYCFKCGSSSNVAPEPTAGANCNRGESTEVTIKQKSTISAHERLIKKVSPALYSEATDYTHKYAIGSAVGTLNGHVLFGTVIDRDLTSNINSWTEEQVETTTYKNGYGHTTRTESRVVSSVNHRRSNINGYLVIRTLSGKEYPYNPGSTQLGSTDVGDHLMIGFAEANFGDQGKTSFQQYYFNLTKDDLWQKECITQLDKTGMTKAVNLLLLAAAGGLYFYFSANYMQELLVIPYTLLGLFGVLCMKAITSGRANNKARKALADVLHDRLNIARNERENWLPWLG</sequence>
<reference evidence="2" key="1">
    <citation type="submission" date="2023-07" db="EMBL/GenBank/DDBJ databases">
        <title>Genome content predicts the carbon catabolic preferences of heterotrophic bacteria.</title>
        <authorList>
            <person name="Gralka M."/>
        </authorList>
    </citation>
    <scope>NUCLEOTIDE SEQUENCE</scope>
    <source>
        <strain evidence="2">6E03</strain>
    </source>
</reference>
<organism evidence="2 3">
    <name type="scientific">Vibrio splendidus</name>
    <dbReference type="NCBI Taxonomy" id="29497"/>
    <lineage>
        <taxon>Bacteria</taxon>
        <taxon>Pseudomonadati</taxon>
        <taxon>Pseudomonadota</taxon>
        <taxon>Gammaproteobacteria</taxon>
        <taxon>Vibrionales</taxon>
        <taxon>Vibrionaceae</taxon>
        <taxon>Vibrio</taxon>
    </lineage>
</organism>
<keyword evidence="1" id="KW-0812">Transmembrane</keyword>
<dbReference type="AlphaFoldDB" id="A0ABD5AA57"/>
<accession>A0ABD5AA57</accession>
<evidence type="ECO:0000313" key="2">
    <source>
        <dbReference type="EMBL" id="MDP2489792.1"/>
    </source>
</evidence>
<feature type="transmembrane region" description="Helical" evidence="1">
    <location>
        <begin position="504"/>
        <end position="524"/>
    </location>
</feature>
<keyword evidence="1" id="KW-1133">Transmembrane helix</keyword>
<dbReference type="RefSeq" id="WP_102491010.1">
    <property type="nucleotide sequence ID" value="NZ_JAUYVK010000008.1"/>
</dbReference>
<dbReference type="Proteomes" id="UP001177883">
    <property type="component" value="Unassembled WGS sequence"/>
</dbReference>